<dbReference type="EMBL" id="CP163441">
    <property type="protein sequence ID" value="XDQ45157.1"/>
    <property type="molecule type" value="Genomic_DNA"/>
</dbReference>
<evidence type="ECO:0000256" key="1">
    <source>
        <dbReference type="SAM" id="MobiDB-lite"/>
    </source>
</evidence>
<feature type="signal peptide" evidence="2">
    <location>
        <begin position="1"/>
        <end position="25"/>
    </location>
</feature>
<sequence length="416" mass="45253">MLPLLLGRLAAAALALVLCAGPADAYARSGAPAAPVPAPRPMVSDPASRPDFHLTWQPDPRAANIAGFPYPRLTPGQLISNPANTDHTATRKCSAANSTIGALRNSVAAVDWYCFDNVDSASSTWTPQGMSGSEDAHPGGTVDGKQVFLTSWYGHRPNNSTPTRSRVSFLVAGTPGRYAHVELVRLAPGAARFRALPTHAGGVVWRDNYLYVADPRRGLLVFDTRNILDLGRTDDPRAPGSRFVLPQVGIWATGSTQPCNRGTRACYDYVTLDRSASSWQFITGEYCSRRQGGVLVWCNSRLARWRTSDITSRTAGRTIHAQEVFRQPVTNVQGGVSYTDPTNSARRCYYFDSSRGENNLGWLVTDRPNRTPASLPGGVGLQDLYVQRANHQLWTVTEWPGLGTRIVYGVNQPSCP</sequence>
<gene>
    <name evidence="3" type="ORF">AB5J52_24485</name>
</gene>
<evidence type="ECO:0000256" key="2">
    <source>
        <dbReference type="SAM" id="SignalP"/>
    </source>
</evidence>
<dbReference type="RefSeq" id="WP_234543260.1">
    <property type="nucleotide sequence ID" value="NZ_CP163441.1"/>
</dbReference>
<evidence type="ECO:0008006" key="4">
    <source>
        <dbReference type="Google" id="ProtNLM"/>
    </source>
</evidence>
<feature type="region of interest" description="Disordered" evidence="1">
    <location>
        <begin position="30"/>
        <end position="51"/>
    </location>
</feature>
<reference evidence="3" key="1">
    <citation type="submission" date="2024-07" db="EMBL/GenBank/DDBJ databases">
        <authorList>
            <person name="Yu S.T."/>
        </authorList>
    </citation>
    <scope>NUCLEOTIDE SEQUENCE</scope>
    <source>
        <strain evidence="3">R39</strain>
    </source>
</reference>
<proteinExistence type="predicted"/>
<keyword evidence="2" id="KW-0732">Signal</keyword>
<protein>
    <recommendedName>
        <fullName evidence="4">Secreted protein</fullName>
    </recommendedName>
</protein>
<organism evidence="3">
    <name type="scientific">Streptomyces sp. R39</name>
    <dbReference type="NCBI Taxonomy" id="3238631"/>
    <lineage>
        <taxon>Bacteria</taxon>
        <taxon>Bacillati</taxon>
        <taxon>Actinomycetota</taxon>
        <taxon>Actinomycetes</taxon>
        <taxon>Kitasatosporales</taxon>
        <taxon>Streptomycetaceae</taxon>
        <taxon>Streptomyces</taxon>
    </lineage>
</organism>
<feature type="chain" id="PRO_5044246766" description="Secreted protein" evidence="2">
    <location>
        <begin position="26"/>
        <end position="416"/>
    </location>
</feature>
<dbReference type="AlphaFoldDB" id="A0AB39QS98"/>
<dbReference type="GeneID" id="301469769"/>
<evidence type="ECO:0000313" key="3">
    <source>
        <dbReference type="EMBL" id="XDQ45157.1"/>
    </source>
</evidence>
<accession>A0AB39QS98</accession>
<name>A0AB39QS98_9ACTN</name>